<feature type="region of interest" description="Disordered" evidence="1">
    <location>
        <begin position="21"/>
        <end position="101"/>
    </location>
</feature>
<dbReference type="OrthoDB" id="239865at2759"/>
<organism evidence="2 3">
    <name type="scientific">Ascochyta lentis</name>
    <dbReference type="NCBI Taxonomy" id="205686"/>
    <lineage>
        <taxon>Eukaryota</taxon>
        <taxon>Fungi</taxon>
        <taxon>Dikarya</taxon>
        <taxon>Ascomycota</taxon>
        <taxon>Pezizomycotina</taxon>
        <taxon>Dothideomycetes</taxon>
        <taxon>Pleosporomycetidae</taxon>
        <taxon>Pleosporales</taxon>
        <taxon>Pleosporineae</taxon>
        <taxon>Didymellaceae</taxon>
        <taxon>Ascochyta</taxon>
    </lineage>
</organism>
<keyword evidence="3" id="KW-1185">Reference proteome</keyword>
<dbReference type="InterPro" id="IPR015943">
    <property type="entry name" value="WD40/YVTN_repeat-like_dom_sf"/>
</dbReference>
<sequence length="520" mass="55656">MMSVNRLTVRCLASTSVAEVRQETGGNGQDLDVSGHGDFAKDKEVEEDTNGSGDDDDLTRQSQDEDDCVQEDDNASAPASSDSSTSTDSDSGSDDRCVSSRIFNPSRPVVSTSCIQEAQLSPDGTCIFTSGYDRAFSVYPIGTDILESTATRPLKPYAQFKSADPIWAFAANPLFNLQDPSSTHVLVSRRDRYITLHNALWDVSSTNVASELPSSPINIHTPLAAYKLINHLNEAVTAPLSLAYSPSGTHFFAGGQNSIATFDLTNTDDPIHTIPTIPSRRNKLKGGGRGFKGYISALSISPPTSTSSEGLLAAGSRTRYIGIYDSLSGGEITHFSLPGTVDGKKLRNANLAHVMGDGVSSLKWSPCVRYLYVAERQSDVLLIYDVRNFSLALGYCAGRRALSKQKLGFDVWNAGASPYDVECVAHEVWAGGTDGKVRVWKDPYTKEGAVEADEVVDIEDGETMPVVSTLVHASGSLAVTARGTLDTSDSLHGGGIQRGGGTRPRFTERGCLDILGLSSY</sequence>
<feature type="compositionally biased region" description="Low complexity" evidence="1">
    <location>
        <begin position="75"/>
        <end position="90"/>
    </location>
</feature>
<dbReference type="EMBL" id="RZGK01000010">
    <property type="protein sequence ID" value="KAF9696224.1"/>
    <property type="molecule type" value="Genomic_DNA"/>
</dbReference>
<dbReference type="InterPro" id="IPR036322">
    <property type="entry name" value="WD40_repeat_dom_sf"/>
</dbReference>
<comment type="caution">
    <text evidence="2">The sequence shown here is derived from an EMBL/GenBank/DDBJ whole genome shotgun (WGS) entry which is preliminary data.</text>
</comment>
<evidence type="ECO:0008006" key="4">
    <source>
        <dbReference type="Google" id="ProtNLM"/>
    </source>
</evidence>
<dbReference type="Proteomes" id="UP000651452">
    <property type="component" value="Unassembled WGS sequence"/>
</dbReference>
<feature type="compositionally biased region" description="Acidic residues" evidence="1">
    <location>
        <begin position="64"/>
        <end position="74"/>
    </location>
</feature>
<proteinExistence type="predicted"/>
<dbReference type="PANTHER" id="PTHR13211:SF0">
    <property type="entry name" value="TELOMERASE CAJAL BODY PROTEIN 1"/>
    <property type="match status" value="1"/>
</dbReference>
<dbReference type="SUPFAM" id="SSF50978">
    <property type="entry name" value="WD40 repeat-like"/>
    <property type="match status" value="1"/>
</dbReference>
<dbReference type="InterPro" id="IPR051150">
    <property type="entry name" value="SWT21/TCAB1_mRNA_Telomere"/>
</dbReference>
<evidence type="ECO:0000313" key="2">
    <source>
        <dbReference type="EMBL" id="KAF9696224.1"/>
    </source>
</evidence>
<evidence type="ECO:0000313" key="3">
    <source>
        <dbReference type="Proteomes" id="UP000651452"/>
    </source>
</evidence>
<feature type="compositionally biased region" description="Basic and acidic residues" evidence="1">
    <location>
        <begin position="33"/>
        <end position="44"/>
    </location>
</feature>
<accession>A0A8H7J3J5</accession>
<dbReference type="Gene3D" id="2.130.10.10">
    <property type="entry name" value="YVTN repeat-like/Quinoprotein amine dehydrogenase"/>
    <property type="match status" value="1"/>
</dbReference>
<gene>
    <name evidence="2" type="ORF">EKO04_005980</name>
</gene>
<reference evidence="2" key="2">
    <citation type="submission" date="2020-09" db="EMBL/GenBank/DDBJ databases">
        <title>Reference genome assembly for Australian Ascochyta lentis isolate Al4.</title>
        <authorList>
            <person name="Lee R.C."/>
            <person name="Farfan-Caceres L.M."/>
            <person name="Debler J.W."/>
            <person name="Williams A.H."/>
            <person name="Henares B.M."/>
        </authorList>
    </citation>
    <scope>NUCLEOTIDE SEQUENCE</scope>
    <source>
        <strain evidence="2">Al4</strain>
    </source>
</reference>
<reference evidence="2" key="1">
    <citation type="submission" date="2018-12" db="EMBL/GenBank/DDBJ databases">
        <authorList>
            <person name="Syme R.A."/>
            <person name="Farfan-Caceres L."/>
            <person name="Lichtenzveig J."/>
        </authorList>
    </citation>
    <scope>NUCLEOTIDE SEQUENCE</scope>
    <source>
        <strain evidence="2">Al4</strain>
    </source>
</reference>
<dbReference type="PANTHER" id="PTHR13211">
    <property type="entry name" value="TELOMERASE CAJAL BODY PROTEIN 1"/>
    <property type="match status" value="1"/>
</dbReference>
<evidence type="ECO:0000256" key="1">
    <source>
        <dbReference type="SAM" id="MobiDB-lite"/>
    </source>
</evidence>
<feature type="compositionally biased region" description="Acidic residues" evidence="1">
    <location>
        <begin position="45"/>
        <end position="57"/>
    </location>
</feature>
<dbReference type="AlphaFoldDB" id="A0A8H7J3J5"/>
<protein>
    <recommendedName>
        <fullName evidence="4">WD40 repeat-like protein</fullName>
    </recommendedName>
</protein>
<name>A0A8H7J3J5_9PLEO</name>